<reference evidence="1 2" key="1">
    <citation type="submission" date="2015-11" db="EMBL/GenBank/DDBJ databases">
        <title>Comparative analysis of genome sequences of three different virulent isolates of white spot syndrome virus.</title>
        <authorList>
            <person name="Gao M."/>
            <person name="Yang F."/>
            <person name="Xu L."/>
            <person name="Li F."/>
        </authorList>
    </citation>
    <scope>NUCLEOTIDE SEQUENCE [LARGE SCALE GENOMIC DNA]</scope>
    <source>
        <strain evidence="1 2">CN02</strain>
    </source>
</reference>
<accession>A0A0S2E5V4</accession>
<dbReference type="Proteomes" id="UP000281341">
    <property type="component" value="Segment"/>
</dbReference>
<dbReference type="SUPFAM" id="SSF57850">
    <property type="entry name" value="RING/U-box"/>
    <property type="match status" value="1"/>
</dbReference>
<proteinExistence type="predicted"/>
<dbReference type="EMBL" id="KT995470">
    <property type="protein sequence ID" value="ALN66179.1"/>
    <property type="molecule type" value="Genomic_DNA"/>
</dbReference>
<sequence length="1073" mass="122187">MEAPDFIAFIPSFNMEGVTSIVAAAVPEVAILITDLMGGRNNKRSTYERIVGIVGESGDLLEAILDICNRNSYRDELLEGETVVINPTGLLKEISLLMKKALDMNIKMKSNDDPVPFTTLDQNEQEFIGHLKSCKKQDGPAYKDLIHRIYSGMFVMKNTRLMLDEIIRGNAGDAVEEKNALCEAYAEMISDMDLIRIFLLLVAIKRDQNKKHRHMKSVIYEDVVVSLNTLKDVFHKEWYMWPFSALQVGTKIRDARTFSVLFGSDMHEGRNNDRIWENMAFSVTEAFLSGPSTNNHYNKGHLRMYAARPVYDAMEYVPQELHHILFGTKIAKMIDIVYRYSIYNVPYLLAADTERVEEPKKSVMSPSGLIISPNASLLENTPLSLVSRHGIPSARKLGSFILEHENAENMHLEEAIAKCMVSQTLQEESWGESQAAMVYQPSDEVEVIQAHVTKILSGNTTNKTCGLCYADLDMKPKFFNCSHENMKASYDYFPVHAFMDTFEARQETCSAKLCPDCTIKHLMYVYEKVSAGSEKLKDVFRCPCCGEYMVQFIGRCHEFSSLFERAILAGENVDPEYIAANKLLITELIKRAEKCFYTVELLQAEFMEMCKMDKDFALDKDSKFTVVDNRFRPPVKLFKMVEGETGDSKCSLICTQCLLPNVCDQPNEMEDIVTVDVPPPVLPYPPPEQLEDYYFQDVEDAEFDDPPTDELVRYDTGPGLHKWPMRLSCGFLASNFVPPNEEVTNCRQAVSILKRTPEKKIRGWNPESPEGKVLLALANWHSTDRMPENMKGLLNDISVIHNTRERFQNRVKVHYLNSVFGGFDDRDFEQVVGVSIPLIATYFYVYEKLNHESALGLWAKMFVKNLIGEMVLERPECVFHRAHSFVLHCVDRRALSGIRPNQGAKMEIVKQVNIVRQNMTSESIKDPVFTVDEKRTLEWKVEKEGQEIKTVKCPKCKTPNIKLGGCITMTCYDCSGRRDGYPTVFCWICEDEITNPDHILIDHKLLYSDCKSTKAALEKVYNCTLCCLALRKCSDSYLSKQRGGGGEEEEIEIYVMEDGFEFDVHTKTAVPTK</sequence>
<protein>
    <recommendedName>
        <fullName evidence="3">Wsv166</fullName>
    </recommendedName>
</protein>
<dbReference type="CDD" id="cd20336">
    <property type="entry name" value="Rcat_RBR"/>
    <property type="match status" value="1"/>
</dbReference>
<name>A0A0S2E5V4_9VIRU</name>
<evidence type="ECO:0000313" key="1">
    <source>
        <dbReference type="EMBL" id="ALN66179.1"/>
    </source>
</evidence>
<evidence type="ECO:0008006" key="3">
    <source>
        <dbReference type="Google" id="ProtNLM"/>
    </source>
</evidence>
<organism evidence="1 2">
    <name type="scientific">White spot syndrome virus</name>
    <dbReference type="NCBI Taxonomy" id="342409"/>
    <lineage>
        <taxon>Viruses</taxon>
        <taxon>Viruses incertae sedis</taxon>
        <taxon>Naldaviricetes</taxon>
        <taxon>Nimaviridae</taxon>
        <taxon>Whispovirus</taxon>
    </lineage>
</organism>
<dbReference type="Gene3D" id="1.20.120.1750">
    <property type="match status" value="1"/>
</dbReference>
<evidence type="ECO:0000313" key="2">
    <source>
        <dbReference type="Proteomes" id="UP000281341"/>
    </source>
</evidence>